<dbReference type="Ensembl" id="ENSNNAT00000003095.1">
    <property type="protein sequence ID" value="ENSNNAP00000002944.1"/>
    <property type="gene ID" value="ENSNNAG00000002022.1"/>
</dbReference>
<evidence type="ECO:0000313" key="3">
    <source>
        <dbReference type="Proteomes" id="UP000694559"/>
    </source>
</evidence>
<accession>A0A8C6VIK0</accession>
<keyword evidence="3" id="KW-1185">Reference proteome</keyword>
<protein>
    <recommendedName>
        <fullName evidence="4">Ras and Rab interactor 3</fullName>
    </recommendedName>
</protein>
<sequence>VDLVWPLTSLLPPGPEDLVVPTGETGEEEEDKGPSSQPVALRNCFHLQRNSILEKLIKTCPVWLQFGISLEKASDILCKEPSGYSYIFMVQKDETLKNLFLLVHFPAQKEGCDILEYKIKEEKSCNLKEAKKRIGKS</sequence>
<dbReference type="Proteomes" id="UP000694559">
    <property type="component" value="Unplaced"/>
</dbReference>
<reference evidence="2" key="1">
    <citation type="submission" date="2025-08" db="UniProtKB">
        <authorList>
            <consortium name="Ensembl"/>
        </authorList>
    </citation>
    <scope>IDENTIFICATION</scope>
</reference>
<evidence type="ECO:0000313" key="2">
    <source>
        <dbReference type="Ensembl" id="ENSNNAP00000002944.1"/>
    </source>
</evidence>
<organism evidence="2 3">
    <name type="scientific">Naja naja</name>
    <name type="common">Indian cobra</name>
    <dbReference type="NCBI Taxonomy" id="35670"/>
    <lineage>
        <taxon>Eukaryota</taxon>
        <taxon>Metazoa</taxon>
        <taxon>Chordata</taxon>
        <taxon>Craniata</taxon>
        <taxon>Vertebrata</taxon>
        <taxon>Euteleostomi</taxon>
        <taxon>Lepidosauria</taxon>
        <taxon>Squamata</taxon>
        <taxon>Bifurcata</taxon>
        <taxon>Unidentata</taxon>
        <taxon>Episquamata</taxon>
        <taxon>Toxicofera</taxon>
        <taxon>Serpentes</taxon>
        <taxon>Colubroidea</taxon>
        <taxon>Elapidae</taxon>
        <taxon>Elapinae</taxon>
        <taxon>Naja</taxon>
    </lineage>
</organism>
<reference evidence="2" key="2">
    <citation type="submission" date="2025-09" db="UniProtKB">
        <authorList>
            <consortium name="Ensembl"/>
        </authorList>
    </citation>
    <scope>IDENTIFICATION</scope>
</reference>
<feature type="region of interest" description="Disordered" evidence="1">
    <location>
        <begin position="14"/>
        <end position="37"/>
    </location>
</feature>
<evidence type="ECO:0008006" key="4">
    <source>
        <dbReference type="Google" id="ProtNLM"/>
    </source>
</evidence>
<evidence type="ECO:0000256" key="1">
    <source>
        <dbReference type="SAM" id="MobiDB-lite"/>
    </source>
</evidence>
<dbReference type="OMA" id="CKEPSGY"/>
<dbReference type="AlphaFoldDB" id="A0A8C6VIK0"/>
<name>A0A8C6VIK0_NAJNA</name>
<proteinExistence type="predicted"/>